<evidence type="ECO:0000256" key="4">
    <source>
        <dbReference type="ARBA" id="ARBA00022833"/>
    </source>
</evidence>
<evidence type="ECO:0000313" key="8">
    <source>
        <dbReference type="EMBL" id="KAF3511755.1"/>
    </source>
</evidence>
<dbReference type="PANTHER" id="PTHR11804:SF79">
    <property type="entry name" value="MITOCHONDRIAL INTERMEDIATE PEPTIDASE"/>
    <property type="match status" value="1"/>
</dbReference>
<protein>
    <recommendedName>
        <fullName evidence="7">Peptidase M3A/M3B catalytic domain-containing protein</fullName>
    </recommendedName>
</protein>
<dbReference type="InterPro" id="IPR001567">
    <property type="entry name" value="Pept_M3A_M3B_dom"/>
</dbReference>
<comment type="cofactor">
    <cofactor evidence="6">
        <name>Zn(2+)</name>
        <dbReference type="ChEBI" id="CHEBI:29105"/>
    </cofactor>
    <text evidence="6">Binds 1 zinc ion.</text>
</comment>
<dbReference type="InterPro" id="IPR045090">
    <property type="entry name" value="Pept_M3A_M3B"/>
</dbReference>
<dbReference type="PANTHER" id="PTHR11804">
    <property type="entry name" value="PROTEASE M3 THIMET OLIGOPEPTIDASE-RELATED"/>
    <property type="match status" value="1"/>
</dbReference>
<evidence type="ECO:0000313" key="9">
    <source>
        <dbReference type="Proteomes" id="UP000712600"/>
    </source>
</evidence>
<comment type="similarity">
    <text evidence="6">Belongs to the peptidase M3 family.</text>
</comment>
<evidence type="ECO:0000256" key="3">
    <source>
        <dbReference type="ARBA" id="ARBA00022801"/>
    </source>
</evidence>
<evidence type="ECO:0000256" key="5">
    <source>
        <dbReference type="ARBA" id="ARBA00023049"/>
    </source>
</evidence>
<sequence length="710" mass="80274">MWKLTSRFRPHINSNSWLIRHFSSGEATGLYGFDHLKTAKGFQRFVADAIERSGELVSYISGMPSSPEIIKAMDEISDTVCCVVDSAELCRQTHPDREFVEAAHKAAIDMNDYLHCIEGLKVLVESLFGATFHTVPLAPGESWHPDVIKMSLHHPDEGDLGYLYLDLYSRKGKYPGCASFAIKGGRKISDTDYQLPVLALVCNFSRASDSSVVKLNHSEVEVLFHEFGHALHSLLSRTDYQHFSGTRVALDLAEMPSNLFEYYAWDYRFLKRFALHHSTGETIPEKLVKSLQGARNMFAATEMQRQVFYALIDQMLFGEQPATPRDVSKLVAELKREHTSWNHVEGTHWHIRFSHLLNYGAGYYSYIYAKCFASTIWQSVCEEDPLSLSTGTLLREKFFKHGGAKDPGELLKDLAGKEIISVHGEGIGDLGYLYLDLYSRKGKYPGCASFAIKGGRKISDTEYQLPVLALVCNFSRASDSSVVKLNHSEVEVLFHEFGHALHSLLSRTDYQHFSGTRVALDLAEMPSNLFEYYAWDYRLLKRFARHHSTGETIPEKLVKSLQGARNMFAATEMQRQVFYALIDQMLFGEQPATPRDVSKLVAELKREHTSWNHVEGTHWHIRFSHLLNYGAGYYSYIYAKCFASTIWQSVCEEDPLSLSTGTLLREKFFKHGGAKDPGELLKDLAGKEIISVHGEGIVPATTCLLNELKL</sequence>
<feature type="domain" description="Peptidase M3A/M3B catalytic" evidence="7">
    <location>
        <begin position="113"/>
        <end position="418"/>
    </location>
</feature>
<feature type="domain" description="Peptidase M3A/M3B catalytic" evidence="7">
    <location>
        <begin position="430"/>
        <end position="688"/>
    </location>
</feature>
<keyword evidence="3 6" id="KW-0378">Hydrolase</keyword>
<keyword evidence="5 6" id="KW-0482">Metalloprotease</keyword>
<evidence type="ECO:0000259" key="7">
    <source>
        <dbReference type="Pfam" id="PF01432"/>
    </source>
</evidence>
<evidence type="ECO:0000256" key="2">
    <source>
        <dbReference type="ARBA" id="ARBA00022723"/>
    </source>
</evidence>
<name>A0A8S9P9R6_BRACR</name>
<dbReference type="AlphaFoldDB" id="A0A8S9P9R6"/>
<dbReference type="GO" id="GO:0046872">
    <property type="term" value="F:metal ion binding"/>
    <property type="evidence" value="ECO:0007669"/>
    <property type="project" value="UniProtKB-UniRule"/>
</dbReference>
<proteinExistence type="inferred from homology"/>
<dbReference type="GO" id="GO:0004222">
    <property type="term" value="F:metalloendopeptidase activity"/>
    <property type="evidence" value="ECO:0007669"/>
    <property type="project" value="InterPro"/>
</dbReference>
<dbReference type="Proteomes" id="UP000712600">
    <property type="component" value="Unassembled WGS sequence"/>
</dbReference>
<evidence type="ECO:0000256" key="1">
    <source>
        <dbReference type="ARBA" id="ARBA00022670"/>
    </source>
</evidence>
<accession>A0A8S9P9R6</accession>
<dbReference type="GO" id="GO:0006518">
    <property type="term" value="P:peptide metabolic process"/>
    <property type="evidence" value="ECO:0007669"/>
    <property type="project" value="TreeGrafter"/>
</dbReference>
<dbReference type="GO" id="GO:0006508">
    <property type="term" value="P:proteolysis"/>
    <property type="evidence" value="ECO:0007669"/>
    <property type="project" value="UniProtKB-KW"/>
</dbReference>
<reference evidence="8" key="1">
    <citation type="submission" date="2019-12" db="EMBL/GenBank/DDBJ databases">
        <title>Genome sequencing and annotation of Brassica cretica.</title>
        <authorList>
            <person name="Studholme D.J."/>
            <person name="Sarris P."/>
        </authorList>
    </citation>
    <scope>NUCLEOTIDE SEQUENCE</scope>
    <source>
        <strain evidence="8">PFS-109/04</strain>
        <tissue evidence="8">Leaf</tissue>
    </source>
</reference>
<gene>
    <name evidence="8" type="ORF">F2Q69_00001354</name>
</gene>
<evidence type="ECO:0000256" key="6">
    <source>
        <dbReference type="RuleBase" id="RU003435"/>
    </source>
</evidence>
<keyword evidence="2 6" id="KW-0479">Metal-binding</keyword>
<dbReference type="Pfam" id="PF01432">
    <property type="entry name" value="Peptidase_M3"/>
    <property type="match status" value="2"/>
</dbReference>
<keyword evidence="4 6" id="KW-0862">Zinc</keyword>
<keyword evidence="1 6" id="KW-0645">Protease</keyword>
<dbReference type="EMBL" id="QGKX02001521">
    <property type="protein sequence ID" value="KAF3511755.1"/>
    <property type="molecule type" value="Genomic_DNA"/>
</dbReference>
<organism evidence="8 9">
    <name type="scientific">Brassica cretica</name>
    <name type="common">Mustard</name>
    <dbReference type="NCBI Taxonomy" id="69181"/>
    <lineage>
        <taxon>Eukaryota</taxon>
        <taxon>Viridiplantae</taxon>
        <taxon>Streptophyta</taxon>
        <taxon>Embryophyta</taxon>
        <taxon>Tracheophyta</taxon>
        <taxon>Spermatophyta</taxon>
        <taxon>Magnoliopsida</taxon>
        <taxon>eudicotyledons</taxon>
        <taxon>Gunneridae</taxon>
        <taxon>Pentapetalae</taxon>
        <taxon>rosids</taxon>
        <taxon>malvids</taxon>
        <taxon>Brassicales</taxon>
        <taxon>Brassicaceae</taxon>
        <taxon>Brassiceae</taxon>
        <taxon>Brassica</taxon>
    </lineage>
</organism>
<dbReference type="Gene3D" id="1.10.1370.40">
    <property type="match status" value="4"/>
</dbReference>
<dbReference type="FunFam" id="3.40.390.10:FF:000019">
    <property type="entry name" value="Mitochondrial intermediate peptidase, mitochondrial"/>
    <property type="match status" value="1"/>
</dbReference>
<comment type="caution">
    <text evidence="8">The sequence shown here is derived from an EMBL/GenBank/DDBJ whole genome shotgun (WGS) entry which is preliminary data.</text>
</comment>
<dbReference type="SUPFAM" id="SSF55486">
    <property type="entry name" value="Metalloproteases ('zincins'), catalytic domain"/>
    <property type="match status" value="2"/>
</dbReference>